<sequence length="353" mass="40812">MNNRIYIDIEPTIKTATSSDLQLWDEYVHQHPKGSFFHLSGWIKVINGAFQHKHHYIMAVQNEKIVGLLPLFEQKSHLFGHALISTPFCVYGGVIADNQFIERKLEDAAYKLGCQLNVDYIELRDREYKESYSPWVEHCHHSTFSCGIADTPEEILTAVKRKQRAVIRHSLNNNLHWDNSPSPELCYDVYAESVRNLGTPVFNKKLFTLLTQVFGEQCETLIIRTADNTPISSVLSFYYKDEVLPYYGGGTLDARALKSNDFMYYQLMCIARNKGNTKFDFGRSKQDSGSYNFKKNWGMQEEHLHYRIALIKSQQAPNLSPNNPKYKYFIAIWQKLPLSLSRLIGPYLSKYLG</sequence>
<dbReference type="EMBL" id="CP049332">
    <property type="protein sequence ID" value="QIH44499.1"/>
    <property type="molecule type" value="Genomic_DNA"/>
</dbReference>
<dbReference type="InterPro" id="IPR016181">
    <property type="entry name" value="Acyl_CoA_acyltransferase"/>
</dbReference>
<dbReference type="InterPro" id="IPR050644">
    <property type="entry name" value="PG_Glycine_Bridge_Synth"/>
</dbReference>
<name>A0A6G7CQY7_9VIBR</name>
<proteinExistence type="predicted"/>
<dbReference type="Pfam" id="PF13480">
    <property type="entry name" value="Acetyltransf_6"/>
    <property type="match status" value="1"/>
</dbReference>
<dbReference type="SUPFAM" id="SSF55729">
    <property type="entry name" value="Acyl-CoA N-acyltransferases (Nat)"/>
    <property type="match status" value="2"/>
</dbReference>
<dbReference type="KEGG" id="vzi:G5S32_21410"/>
<evidence type="ECO:0000259" key="1">
    <source>
        <dbReference type="Pfam" id="PF13480"/>
    </source>
</evidence>
<dbReference type="AlphaFoldDB" id="A0A6G7CQY7"/>
<dbReference type="NCBIfam" id="TIGR03019">
    <property type="entry name" value="pepcterm_femAB"/>
    <property type="match status" value="1"/>
</dbReference>
<dbReference type="InterPro" id="IPR017469">
    <property type="entry name" value="PEP-CTERM_FemAB-rel"/>
</dbReference>
<organism evidence="2 3">
    <name type="scientific">Vibrio ziniensis</name>
    <dbReference type="NCBI Taxonomy" id="2711221"/>
    <lineage>
        <taxon>Bacteria</taxon>
        <taxon>Pseudomonadati</taxon>
        <taxon>Pseudomonadota</taxon>
        <taxon>Gammaproteobacteria</taxon>
        <taxon>Vibrionales</taxon>
        <taxon>Vibrionaceae</taxon>
        <taxon>Vibrio</taxon>
    </lineage>
</organism>
<dbReference type="Proteomes" id="UP000503003">
    <property type="component" value="Chromosome 2"/>
</dbReference>
<evidence type="ECO:0000313" key="2">
    <source>
        <dbReference type="EMBL" id="QIH44499.1"/>
    </source>
</evidence>
<dbReference type="Gene3D" id="3.40.630.30">
    <property type="match status" value="2"/>
</dbReference>
<dbReference type="PANTHER" id="PTHR36174:SF1">
    <property type="entry name" value="LIPID II:GLYCINE GLYCYLTRANSFERASE"/>
    <property type="match status" value="1"/>
</dbReference>
<protein>
    <submittedName>
        <fullName evidence="2">FemAB family PEP-CTERM system-associated protein</fullName>
    </submittedName>
</protein>
<reference evidence="2 3" key="1">
    <citation type="submission" date="2020-02" db="EMBL/GenBank/DDBJ databases">
        <title>A complete genome of a marine bacterium Vibrio sp. ZWAL4003 isolated from the mangrove sediment with the ability to degrade polysaccharides.</title>
        <authorList>
            <person name="Wu J."/>
            <person name="Qu W."/>
            <person name="Zeng R."/>
        </authorList>
    </citation>
    <scope>NUCLEOTIDE SEQUENCE [LARGE SCALE GENOMIC DNA]</scope>
    <source>
        <strain evidence="2 3">ZWAL4003</strain>
    </source>
</reference>
<evidence type="ECO:0000313" key="3">
    <source>
        <dbReference type="Proteomes" id="UP000503003"/>
    </source>
</evidence>
<dbReference type="InterPro" id="IPR038740">
    <property type="entry name" value="BioF2-like_GNAT_dom"/>
</dbReference>
<gene>
    <name evidence="2" type="ORF">G5S32_21410</name>
</gene>
<keyword evidence="3" id="KW-1185">Reference proteome</keyword>
<accession>A0A6G7CQY7</accession>
<feature type="domain" description="BioF2-like acetyltransferase" evidence="1">
    <location>
        <begin position="188"/>
        <end position="295"/>
    </location>
</feature>
<dbReference type="RefSeq" id="WP_165314151.1">
    <property type="nucleotide sequence ID" value="NZ_CP049332.1"/>
</dbReference>
<dbReference type="PANTHER" id="PTHR36174">
    <property type="entry name" value="LIPID II:GLYCINE GLYCYLTRANSFERASE"/>
    <property type="match status" value="1"/>
</dbReference>